<keyword evidence="6 7" id="KW-0472">Membrane</keyword>
<feature type="transmembrane region" description="Helical" evidence="7">
    <location>
        <begin position="298"/>
        <end position="315"/>
    </location>
</feature>
<comment type="subcellular location">
    <subcellularLocation>
        <location evidence="1">Cell membrane</location>
        <topology evidence="1">Multi-pass membrane protein</topology>
    </subcellularLocation>
</comment>
<dbReference type="Pfam" id="PF13440">
    <property type="entry name" value="Polysacc_synt_3"/>
    <property type="match status" value="1"/>
</dbReference>
<name>A0A4U1L0B1_9SPHN</name>
<dbReference type="GO" id="GO:0005886">
    <property type="term" value="C:plasma membrane"/>
    <property type="evidence" value="ECO:0007669"/>
    <property type="project" value="UniProtKB-SubCell"/>
</dbReference>
<dbReference type="InterPro" id="IPR050833">
    <property type="entry name" value="Poly_Biosynth_Transport"/>
</dbReference>
<feature type="transmembrane region" description="Helical" evidence="7">
    <location>
        <begin position="123"/>
        <end position="147"/>
    </location>
</feature>
<keyword evidence="3" id="KW-1003">Cell membrane</keyword>
<feature type="transmembrane region" description="Helical" evidence="7">
    <location>
        <begin position="452"/>
        <end position="474"/>
    </location>
</feature>
<evidence type="ECO:0000256" key="3">
    <source>
        <dbReference type="ARBA" id="ARBA00022475"/>
    </source>
</evidence>
<feature type="transmembrane region" description="Helical" evidence="7">
    <location>
        <begin position="185"/>
        <end position="209"/>
    </location>
</feature>
<evidence type="ECO:0000256" key="2">
    <source>
        <dbReference type="ARBA" id="ARBA00007430"/>
    </source>
</evidence>
<feature type="transmembrane region" description="Helical" evidence="7">
    <location>
        <begin position="388"/>
        <end position="406"/>
    </location>
</feature>
<feature type="transmembrane region" description="Helical" evidence="7">
    <location>
        <begin position="427"/>
        <end position="446"/>
    </location>
</feature>
<keyword evidence="9" id="KW-1185">Reference proteome</keyword>
<dbReference type="OrthoDB" id="7605542at2"/>
<feature type="transmembrane region" description="Helical" evidence="7">
    <location>
        <begin position="53"/>
        <end position="70"/>
    </location>
</feature>
<dbReference type="PANTHER" id="PTHR30250:SF10">
    <property type="entry name" value="LIPOPOLYSACCHARIDE BIOSYNTHESIS PROTEIN WZXC"/>
    <property type="match status" value="1"/>
</dbReference>
<reference evidence="8 9" key="1">
    <citation type="submission" date="2019-04" db="EMBL/GenBank/DDBJ databases">
        <authorList>
            <person name="Yang Y."/>
            <person name="Wei D."/>
        </authorList>
    </citation>
    <scope>NUCLEOTIDE SEQUENCE [LARGE SCALE GENOMIC DNA]</scope>
    <source>
        <strain evidence="8 9">L-1-4w-11</strain>
    </source>
</reference>
<dbReference type="EMBL" id="SWKR01000002">
    <property type="protein sequence ID" value="TKD50004.1"/>
    <property type="molecule type" value="Genomic_DNA"/>
</dbReference>
<evidence type="ECO:0000256" key="1">
    <source>
        <dbReference type="ARBA" id="ARBA00004651"/>
    </source>
</evidence>
<evidence type="ECO:0000256" key="4">
    <source>
        <dbReference type="ARBA" id="ARBA00022692"/>
    </source>
</evidence>
<keyword evidence="4 7" id="KW-0812">Transmembrane</keyword>
<comment type="similarity">
    <text evidence="2">Belongs to the polysaccharide synthase family.</text>
</comment>
<evidence type="ECO:0000256" key="5">
    <source>
        <dbReference type="ARBA" id="ARBA00022989"/>
    </source>
</evidence>
<dbReference type="AlphaFoldDB" id="A0A4U1L0B1"/>
<protein>
    <recommendedName>
        <fullName evidence="10">Lipopolysaccharide biosynthesis protein</fullName>
    </recommendedName>
</protein>
<keyword evidence="5 7" id="KW-1133">Transmembrane helix</keyword>
<sequence length="496" mass="51443">MAGSDPIARGDGGNLERMVAVSGSWLLGARIVRTLLTLIGMMALARLLTPADFGVAAIAVSATVLSLLVLEGAIDFPALRNDDLTADGMRSLIWSAIAGVGAMAIALWFAAPLLERALGFERLAMALRGVIPAFFAQIWFVAGTAVLRRQHRYAAVAAISVASSALYMAIAVALAMAGAGLWSLIIGQVASMLGAALLFAQRAGIGLAWPRRFTLAGMRRSGASGAASRFLAWLWTNIDTFFVAAWFTPAATGLYSRAYNINVQMKEPFAAIENPIRAALLGLRAAGRPTRAAALQMLRAIVLAAGLCAAFVVVFRDEVIAILLGEGWAGAAPVLAILALSFPARIARMLDDGVSASIGSQRLLVVRQLVLLGVIGACLLTFGGRGIAWVAGAVSAGVYVAAFARFGNAETAHSGSLGERLAHMLPGLLAMAALVTAGEAIARTVASPLADALLRLALFALAGLACLAVPASWLPEALATMRAALLARLGLGRRAR</sequence>
<gene>
    <name evidence="8" type="ORF">FBR43_03955</name>
</gene>
<evidence type="ECO:0000256" key="6">
    <source>
        <dbReference type="ARBA" id="ARBA00023136"/>
    </source>
</evidence>
<organism evidence="8 9">
    <name type="scientific">Sphingomonas baiyangensis</name>
    <dbReference type="NCBI Taxonomy" id="2572576"/>
    <lineage>
        <taxon>Bacteria</taxon>
        <taxon>Pseudomonadati</taxon>
        <taxon>Pseudomonadota</taxon>
        <taxon>Alphaproteobacteria</taxon>
        <taxon>Sphingomonadales</taxon>
        <taxon>Sphingomonadaceae</taxon>
        <taxon>Sphingomonas</taxon>
    </lineage>
</organism>
<dbReference type="RefSeq" id="WP_136941946.1">
    <property type="nucleotide sequence ID" value="NZ_SWKR01000002.1"/>
</dbReference>
<feature type="transmembrane region" description="Helical" evidence="7">
    <location>
        <begin position="363"/>
        <end position="382"/>
    </location>
</feature>
<feature type="transmembrane region" description="Helical" evidence="7">
    <location>
        <begin position="91"/>
        <end position="111"/>
    </location>
</feature>
<feature type="transmembrane region" description="Helical" evidence="7">
    <location>
        <begin position="154"/>
        <end position="179"/>
    </location>
</feature>
<evidence type="ECO:0000256" key="7">
    <source>
        <dbReference type="SAM" id="Phobius"/>
    </source>
</evidence>
<dbReference type="PANTHER" id="PTHR30250">
    <property type="entry name" value="PST FAMILY PREDICTED COLANIC ACID TRANSPORTER"/>
    <property type="match status" value="1"/>
</dbReference>
<comment type="caution">
    <text evidence="8">The sequence shown here is derived from an EMBL/GenBank/DDBJ whole genome shotgun (WGS) entry which is preliminary data.</text>
</comment>
<evidence type="ECO:0000313" key="8">
    <source>
        <dbReference type="EMBL" id="TKD50004.1"/>
    </source>
</evidence>
<dbReference type="Proteomes" id="UP000309138">
    <property type="component" value="Unassembled WGS sequence"/>
</dbReference>
<evidence type="ECO:0008006" key="10">
    <source>
        <dbReference type="Google" id="ProtNLM"/>
    </source>
</evidence>
<evidence type="ECO:0000313" key="9">
    <source>
        <dbReference type="Proteomes" id="UP000309138"/>
    </source>
</evidence>
<proteinExistence type="inferred from homology"/>
<accession>A0A4U1L0B1</accession>
<feature type="transmembrane region" description="Helical" evidence="7">
    <location>
        <begin position="321"/>
        <end position="342"/>
    </location>
</feature>
<feature type="transmembrane region" description="Helical" evidence="7">
    <location>
        <begin position="25"/>
        <end position="47"/>
    </location>
</feature>